<keyword evidence="2" id="KW-0479">Metal-binding</keyword>
<dbReference type="InterPro" id="IPR012340">
    <property type="entry name" value="NA-bd_OB-fold"/>
</dbReference>
<evidence type="ECO:0000256" key="4">
    <source>
        <dbReference type="ARBA" id="ARBA00022842"/>
    </source>
</evidence>
<dbReference type="SMART" id="SM00316">
    <property type="entry name" value="S1"/>
    <property type="match status" value="1"/>
</dbReference>
<dbReference type="Pfam" id="PF00575">
    <property type="entry name" value="S1"/>
    <property type="match status" value="1"/>
</dbReference>
<comment type="cofactor">
    <cofactor evidence="1">
        <name>Mg(2+)</name>
        <dbReference type="ChEBI" id="CHEBI:18420"/>
    </cofactor>
</comment>
<name>A0ABW2NT76_9BACL</name>
<dbReference type="PROSITE" id="PS50126">
    <property type="entry name" value="S1"/>
    <property type="match status" value="1"/>
</dbReference>
<dbReference type="InterPro" id="IPR004659">
    <property type="entry name" value="RNase_E/G"/>
</dbReference>
<reference evidence="8" key="1">
    <citation type="journal article" date="2019" name="Int. J. Syst. Evol. Microbiol.">
        <title>The Global Catalogue of Microorganisms (GCM) 10K type strain sequencing project: providing services to taxonomists for standard genome sequencing and annotation.</title>
        <authorList>
            <consortium name="The Broad Institute Genomics Platform"/>
            <consortium name="The Broad Institute Genome Sequencing Center for Infectious Disease"/>
            <person name="Wu L."/>
            <person name="Ma J."/>
        </authorList>
    </citation>
    <scope>NUCLEOTIDE SEQUENCE [LARGE SCALE GENOMIC DNA]</scope>
    <source>
        <strain evidence="8">NBRC 106396</strain>
    </source>
</reference>
<dbReference type="SUPFAM" id="SSF50249">
    <property type="entry name" value="Nucleic acid-binding proteins"/>
    <property type="match status" value="1"/>
</dbReference>
<evidence type="ECO:0000313" key="8">
    <source>
        <dbReference type="Proteomes" id="UP001596549"/>
    </source>
</evidence>
<dbReference type="InterPro" id="IPR019307">
    <property type="entry name" value="RNA-bd_AU-1/RNase_E/G"/>
</dbReference>
<dbReference type="PANTHER" id="PTHR30001:SF0">
    <property type="entry name" value="RIBONUCLEASE G"/>
    <property type="match status" value="1"/>
</dbReference>
<keyword evidence="8" id="KW-1185">Reference proteome</keyword>
<dbReference type="PANTHER" id="PTHR30001">
    <property type="entry name" value="RIBONUCLEASE"/>
    <property type="match status" value="1"/>
</dbReference>
<comment type="caution">
    <text evidence="7">The sequence shown here is derived from an EMBL/GenBank/DDBJ whole genome shotgun (WGS) entry which is preliminary data.</text>
</comment>
<sequence length="486" mass="55579">MHHILIETKGLEKRMALLHGEKLLECHMFRPEKSPKAGQIYKGKVQKVQPGMQAAFIDIGKERNGFIHRDELPGFQEMPKEQQKHASISQLLTQGQELLVQVIKEEAGDKGARLTGILSYTGDNLVYFPSGSYIGVSKKMAGDSRDRWREWGEEIRIGSEGMVLRTSCEKAGEKAVAEELDRLRLEHKRLITAAKEKKPPCLLKEEPFYVSFLKKWSSISSRVTVDDAEVLRSVQKLHAGDVQLHHGTMPLFEAWNIDNELKEASSPNVVLQNGASMVIEHTEAMTVIDVNSGMYTGKADRDQTVLQVNVAAANEIARQLRLRSIGGMIAIDFITMKSKDHQRAVEERMSVLMKEDPVTTVLHGFSAMGVFEMTRKKERPPIRDFLPHSRNLKSEEKEQEHLKAQFFSFDRFLLSLQYDEAEAIWIQLSPKLYHVISDMYGLYEPEWNKKHPWKLYLTVNEDEPYYSLRQKGTIDEMEARISKELG</sequence>
<feature type="domain" description="S1 motif" evidence="6">
    <location>
        <begin position="38"/>
        <end position="117"/>
    </location>
</feature>
<keyword evidence="3" id="KW-0378">Hydrolase</keyword>
<protein>
    <submittedName>
        <fullName evidence="7">Rne/Rng family ribonuclease</fullName>
    </submittedName>
</protein>
<keyword evidence="4" id="KW-0460">Magnesium</keyword>
<dbReference type="Proteomes" id="UP001596549">
    <property type="component" value="Unassembled WGS sequence"/>
</dbReference>
<evidence type="ECO:0000256" key="1">
    <source>
        <dbReference type="ARBA" id="ARBA00001946"/>
    </source>
</evidence>
<keyword evidence="5" id="KW-0694">RNA-binding</keyword>
<dbReference type="InterPro" id="IPR003029">
    <property type="entry name" value="S1_domain"/>
</dbReference>
<evidence type="ECO:0000256" key="3">
    <source>
        <dbReference type="ARBA" id="ARBA00022801"/>
    </source>
</evidence>
<accession>A0ABW2NT76</accession>
<organism evidence="7 8">
    <name type="scientific">Fictibacillus iocasae</name>
    <dbReference type="NCBI Taxonomy" id="2715437"/>
    <lineage>
        <taxon>Bacteria</taxon>
        <taxon>Bacillati</taxon>
        <taxon>Bacillota</taxon>
        <taxon>Bacilli</taxon>
        <taxon>Bacillales</taxon>
        <taxon>Fictibacillaceae</taxon>
        <taxon>Fictibacillus</taxon>
    </lineage>
</organism>
<dbReference type="CDD" id="cd04453">
    <property type="entry name" value="S1_RNase_E"/>
    <property type="match status" value="1"/>
</dbReference>
<dbReference type="Gene3D" id="2.40.50.140">
    <property type="entry name" value="Nucleic acid-binding proteins"/>
    <property type="match status" value="1"/>
</dbReference>
<evidence type="ECO:0000313" key="7">
    <source>
        <dbReference type="EMBL" id="MFC7371244.1"/>
    </source>
</evidence>
<evidence type="ECO:0000256" key="2">
    <source>
        <dbReference type="ARBA" id="ARBA00022723"/>
    </source>
</evidence>
<dbReference type="Pfam" id="PF10150">
    <property type="entry name" value="RNase_E_G"/>
    <property type="match status" value="1"/>
</dbReference>
<evidence type="ECO:0000256" key="5">
    <source>
        <dbReference type="ARBA" id="ARBA00022884"/>
    </source>
</evidence>
<proteinExistence type="predicted"/>
<dbReference type="NCBIfam" id="TIGR00757">
    <property type="entry name" value="RNaseEG"/>
    <property type="match status" value="1"/>
</dbReference>
<dbReference type="RefSeq" id="WP_379747627.1">
    <property type="nucleotide sequence ID" value="NZ_JBHTCP010000012.1"/>
</dbReference>
<gene>
    <name evidence="7" type="ORF">ACFQPF_06115</name>
</gene>
<dbReference type="EMBL" id="JBHTCP010000012">
    <property type="protein sequence ID" value="MFC7371244.1"/>
    <property type="molecule type" value="Genomic_DNA"/>
</dbReference>
<evidence type="ECO:0000259" key="6">
    <source>
        <dbReference type="PROSITE" id="PS50126"/>
    </source>
</evidence>